<dbReference type="PANTHER" id="PTHR43591:SF10">
    <property type="entry name" value="ABC TRANSMEMBRANE TYPE-1 DOMAIN-CONTAINING PROTEIN-RELATED"/>
    <property type="match status" value="1"/>
</dbReference>
<protein>
    <submittedName>
        <fullName evidence="1">Similar to Ubiquinone/menaquinone biosynthesis methyltransferase ubiE acc. no. Q3A209</fullName>
    </submittedName>
</protein>
<dbReference type="AlphaFoldDB" id="U4LDR5"/>
<dbReference type="EMBL" id="HF935444">
    <property type="protein sequence ID" value="CCX09224.1"/>
    <property type="molecule type" value="Genomic_DNA"/>
</dbReference>
<dbReference type="GO" id="GO:0032259">
    <property type="term" value="P:methylation"/>
    <property type="evidence" value="ECO:0007669"/>
    <property type="project" value="UniProtKB-KW"/>
</dbReference>
<dbReference type="Proteomes" id="UP000018144">
    <property type="component" value="Unassembled WGS sequence"/>
</dbReference>
<dbReference type="PANTHER" id="PTHR43591">
    <property type="entry name" value="METHYLTRANSFERASE"/>
    <property type="match status" value="1"/>
</dbReference>
<proteinExistence type="predicted"/>
<keyword evidence="1" id="KW-0830">Ubiquinone</keyword>
<dbReference type="InterPro" id="IPR029063">
    <property type="entry name" value="SAM-dependent_MTases_sf"/>
</dbReference>
<sequence>MVKDSSTNDYDSPGRRYHLYYGADKNYMPTDETEQDRLDLHHEILIQLLDGKLHLAPIEEPQRILDIGTGTGIWAIDCADLYPNAEVIGTDLSAIQPTWVPENLKFEVDDAEAKWPYSSVLQRILVPGGYIELGELSIKAYTDDNTTGPGFKVMCDLLEKACHKLGRPVVTEDILWTRLESAGFVDVVVQSFKQPYGPWAKDETLKRIGAMVLLAAKSGAEGYSMAMFTRVLGMSAEEAKKACQDCARDIKNRNHHSYSPQYVIRCSFKSYCCSIDEILTVSDR</sequence>
<evidence type="ECO:0000313" key="1">
    <source>
        <dbReference type="EMBL" id="CCX09224.1"/>
    </source>
</evidence>
<dbReference type="CDD" id="cd02440">
    <property type="entry name" value="AdoMet_MTases"/>
    <property type="match status" value="1"/>
</dbReference>
<organism evidence="1 2">
    <name type="scientific">Pyronema omphalodes (strain CBS 100304)</name>
    <name type="common">Pyronema confluens</name>
    <dbReference type="NCBI Taxonomy" id="1076935"/>
    <lineage>
        <taxon>Eukaryota</taxon>
        <taxon>Fungi</taxon>
        <taxon>Dikarya</taxon>
        <taxon>Ascomycota</taxon>
        <taxon>Pezizomycotina</taxon>
        <taxon>Pezizomycetes</taxon>
        <taxon>Pezizales</taxon>
        <taxon>Pyronemataceae</taxon>
        <taxon>Pyronema</taxon>
    </lineage>
</organism>
<accession>U4LDR5</accession>
<dbReference type="OrthoDB" id="2013972at2759"/>
<dbReference type="Pfam" id="PF13489">
    <property type="entry name" value="Methyltransf_23"/>
    <property type="match status" value="1"/>
</dbReference>
<dbReference type="OMA" id="IWCARRI"/>
<keyword evidence="1" id="KW-0808">Transferase</keyword>
<name>U4LDR5_PYROM</name>
<reference evidence="1 2" key="1">
    <citation type="journal article" date="2013" name="PLoS Genet.">
        <title>The genome and development-dependent transcriptomes of Pyronema confluens: a window into fungal evolution.</title>
        <authorList>
            <person name="Traeger S."/>
            <person name="Altegoer F."/>
            <person name="Freitag M."/>
            <person name="Gabaldon T."/>
            <person name="Kempken F."/>
            <person name="Kumar A."/>
            <person name="Marcet-Houben M."/>
            <person name="Poggeler S."/>
            <person name="Stajich J.E."/>
            <person name="Nowrousian M."/>
        </authorList>
    </citation>
    <scope>NUCLEOTIDE SEQUENCE [LARGE SCALE GENOMIC DNA]</scope>
    <source>
        <strain evidence="2">CBS 100304</strain>
        <tissue evidence="1">Vegetative mycelium</tissue>
    </source>
</reference>
<gene>
    <name evidence="1" type="ORF">PCON_08817</name>
</gene>
<dbReference type="GO" id="GO:0008168">
    <property type="term" value="F:methyltransferase activity"/>
    <property type="evidence" value="ECO:0007669"/>
    <property type="project" value="UniProtKB-KW"/>
</dbReference>
<keyword evidence="1" id="KW-0489">Methyltransferase</keyword>
<dbReference type="eggNOG" id="ENOG502QSKG">
    <property type="taxonomic scope" value="Eukaryota"/>
</dbReference>
<dbReference type="SUPFAM" id="SSF53335">
    <property type="entry name" value="S-adenosyl-L-methionine-dependent methyltransferases"/>
    <property type="match status" value="1"/>
</dbReference>
<evidence type="ECO:0000313" key="2">
    <source>
        <dbReference type="Proteomes" id="UP000018144"/>
    </source>
</evidence>
<dbReference type="Gene3D" id="3.40.50.150">
    <property type="entry name" value="Vaccinia Virus protein VP39"/>
    <property type="match status" value="1"/>
</dbReference>
<keyword evidence="2" id="KW-1185">Reference proteome</keyword>